<proteinExistence type="predicted"/>
<feature type="compositionally biased region" description="Basic and acidic residues" evidence="1">
    <location>
        <begin position="213"/>
        <end position="222"/>
    </location>
</feature>
<feature type="domain" description="BCNT-C" evidence="2">
    <location>
        <begin position="146"/>
        <end position="224"/>
    </location>
</feature>
<protein>
    <recommendedName>
        <fullName evidence="2">BCNT-C domain-containing protein</fullName>
    </recommendedName>
</protein>
<dbReference type="InterPro" id="IPR011421">
    <property type="entry name" value="BCNT-C"/>
</dbReference>
<dbReference type="AlphaFoldDB" id="A0AAV2YV76"/>
<sequence>MSGSSSEDEDYVPEASVSDDEDDEVDERNDKKTRERATVVNARMDAMWEELNAPTNVSKSSSDRSLQLLKKLTQRSRSSKMEGRIVKKKKRKLHEFECPVLSLDVKKHRRDIAMAAATADTKVDQVVKFAGKEYSVTSKSGAPAKGTSKPALDQVLASLDEPKKVSTMEKTSMDWDKFKTDEGIEDELQQYTKDGYLEKQDFLTRLDHKRFEIEKAERDRQRRQQQMQQPPSTSM</sequence>
<dbReference type="Proteomes" id="UP001146120">
    <property type="component" value="Unassembled WGS sequence"/>
</dbReference>
<name>A0AAV2YV76_9STRA</name>
<evidence type="ECO:0000256" key="1">
    <source>
        <dbReference type="SAM" id="MobiDB-lite"/>
    </source>
</evidence>
<dbReference type="PANTHER" id="PTHR48407">
    <property type="entry name" value="CRANIOFACIAL DEVELOPMENT PROTEIN 1"/>
    <property type="match status" value="1"/>
</dbReference>
<evidence type="ECO:0000313" key="3">
    <source>
        <dbReference type="EMBL" id="DAZ96479.1"/>
    </source>
</evidence>
<feature type="compositionally biased region" description="Acidic residues" evidence="1">
    <location>
        <begin position="1"/>
        <end position="27"/>
    </location>
</feature>
<keyword evidence="4" id="KW-1185">Reference proteome</keyword>
<organism evidence="3 4">
    <name type="scientific">Lagenidium giganteum</name>
    <dbReference type="NCBI Taxonomy" id="4803"/>
    <lineage>
        <taxon>Eukaryota</taxon>
        <taxon>Sar</taxon>
        <taxon>Stramenopiles</taxon>
        <taxon>Oomycota</taxon>
        <taxon>Peronosporomycetes</taxon>
        <taxon>Pythiales</taxon>
        <taxon>Pythiaceae</taxon>
    </lineage>
</organism>
<dbReference type="Pfam" id="PF07572">
    <property type="entry name" value="BCNT"/>
    <property type="match status" value="1"/>
</dbReference>
<dbReference type="PANTHER" id="PTHR48407:SF1">
    <property type="entry name" value="CRANIOFACIAL DEVELOPMENT PROTEIN 1"/>
    <property type="match status" value="1"/>
</dbReference>
<evidence type="ECO:0000313" key="4">
    <source>
        <dbReference type="Proteomes" id="UP001146120"/>
    </source>
</evidence>
<gene>
    <name evidence="3" type="ORF">N0F65_008346</name>
</gene>
<feature type="region of interest" description="Disordered" evidence="1">
    <location>
        <begin position="213"/>
        <end position="235"/>
    </location>
</feature>
<feature type="region of interest" description="Disordered" evidence="1">
    <location>
        <begin position="1"/>
        <end position="38"/>
    </location>
</feature>
<reference evidence="3" key="2">
    <citation type="journal article" date="2023" name="Microbiol Resour">
        <title>Decontamination and Annotation of the Draft Genome Sequence of the Oomycete Lagenidium giganteum ARSEF 373.</title>
        <authorList>
            <person name="Morgan W.R."/>
            <person name="Tartar A."/>
        </authorList>
    </citation>
    <scope>NUCLEOTIDE SEQUENCE</scope>
    <source>
        <strain evidence="3">ARSEF 373</strain>
    </source>
</reference>
<dbReference type="PROSITE" id="PS51279">
    <property type="entry name" value="BCNT_C"/>
    <property type="match status" value="1"/>
</dbReference>
<dbReference type="EMBL" id="DAKRPA010000166">
    <property type="protein sequence ID" value="DAZ96479.1"/>
    <property type="molecule type" value="Genomic_DNA"/>
</dbReference>
<feature type="compositionally biased region" description="Basic and acidic residues" evidence="1">
    <location>
        <begin position="28"/>
        <end position="37"/>
    </location>
</feature>
<accession>A0AAV2YV76</accession>
<reference evidence="3" key="1">
    <citation type="submission" date="2022-11" db="EMBL/GenBank/DDBJ databases">
        <authorList>
            <person name="Morgan W.R."/>
            <person name="Tartar A."/>
        </authorList>
    </citation>
    <scope>NUCLEOTIDE SEQUENCE</scope>
    <source>
        <strain evidence="3">ARSEF 373</strain>
    </source>
</reference>
<comment type="caution">
    <text evidence="3">The sequence shown here is derived from an EMBL/GenBank/DDBJ whole genome shotgun (WGS) entry which is preliminary data.</text>
</comment>
<evidence type="ECO:0000259" key="2">
    <source>
        <dbReference type="PROSITE" id="PS51279"/>
    </source>
</evidence>
<dbReference type="InterPro" id="IPR027124">
    <property type="entry name" value="Swc5/CFDP1/2"/>
</dbReference>